<evidence type="ECO:0000313" key="1">
    <source>
        <dbReference type="EMBL" id="ALO80184.1"/>
    </source>
</evidence>
<proteinExistence type="predicted"/>
<sequence length="63" mass="7410">MTPDSPLTPESDWEKIRNKLTVFLMVLESAERKEIKAELIKIAYVSIEEAKELLDTLEKRYKK</sequence>
<reference evidence="1 2" key="1">
    <citation type="submission" date="2015-10" db="EMBL/GenBank/DDBJ databases">
        <title>Large-scale maps of variable infection efficiencies in aquatic Bacteriodetes phage-host model systems.</title>
        <authorList>
            <person name="Holmfeldt K."/>
            <person name="Solonenko N."/>
            <person name="Howard-Varona C."/>
            <person name="Moreno M."/>
            <person name="Malmstrom R.R."/>
            <person name="Blow M.J."/>
            <person name="Sullivan M.B."/>
        </authorList>
    </citation>
    <scope>NUCLEOTIDE SEQUENCE [LARGE SCALE GENOMIC DNA]</scope>
</reference>
<organism evidence="1 2">
    <name type="scientific">Cellulophaga phage phi4:1_13</name>
    <dbReference type="NCBI Taxonomy" id="1747284"/>
    <lineage>
        <taxon>Viruses</taxon>
        <taxon>Duplodnaviria</taxon>
        <taxon>Heunggongvirae</taxon>
        <taxon>Uroviricota</taxon>
        <taxon>Caudoviricetes</taxon>
        <taxon>Lightbulbvirus</taxon>
        <taxon>Lightbulbvirus Cba41</taxon>
    </lineage>
</organism>
<evidence type="ECO:0000313" key="2">
    <source>
        <dbReference type="Proteomes" id="UP000229115"/>
    </source>
</evidence>
<dbReference type="EMBL" id="KT962245">
    <property type="protein sequence ID" value="ALO80184.1"/>
    <property type="molecule type" value="Genomic_RNA"/>
</dbReference>
<protein>
    <submittedName>
        <fullName evidence="1">Uncharacterized protein</fullName>
    </submittedName>
</protein>
<accession>A0A0S2MW86</accession>
<gene>
    <name evidence="1" type="ORF">Phi4113_175</name>
</gene>
<dbReference type="Proteomes" id="UP000229115">
    <property type="component" value="Segment"/>
</dbReference>
<name>A0A0S2MW86_9CAUD</name>